<dbReference type="GO" id="GO:0005783">
    <property type="term" value="C:endoplasmic reticulum"/>
    <property type="evidence" value="ECO:0007669"/>
    <property type="project" value="TreeGrafter"/>
</dbReference>
<evidence type="ECO:0000259" key="16">
    <source>
        <dbReference type="Pfam" id="PF25578"/>
    </source>
</evidence>
<dbReference type="Gene3D" id="1.10.150.50">
    <property type="entry name" value="Transcription Factor, Ets-1"/>
    <property type="match status" value="1"/>
</dbReference>
<dbReference type="GO" id="GO:0051049">
    <property type="term" value="P:regulation of transport"/>
    <property type="evidence" value="ECO:0007669"/>
    <property type="project" value="UniProtKB-ARBA"/>
</dbReference>
<dbReference type="GO" id="GO:0005509">
    <property type="term" value="F:calcium ion binding"/>
    <property type="evidence" value="ECO:0007669"/>
    <property type="project" value="TreeGrafter"/>
</dbReference>
<feature type="region of interest" description="Disordered" evidence="13">
    <location>
        <begin position="446"/>
        <end position="475"/>
    </location>
</feature>
<dbReference type="PANTHER" id="PTHR15136">
    <property type="entry name" value="STROMAL INTERACTION MOLECULE HOMOLOG"/>
    <property type="match status" value="1"/>
</dbReference>
<dbReference type="Gene3D" id="1.10.238.180">
    <property type="match status" value="1"/>
</dbReference>
<dbReference type="InterPro" id="IPR001660">
    <property type="entry name" value="SAM"/>
</dbReference>
<keyword evidence="7" id="KW-0106">Calcium</keyword>
<reference evidence="17" key="1">
    <citation type="submission" date="2020-04" db="EMBL/GenBank/DDBJ databases">
        <authorList>
            <person name="Neveu A P."/>
        </authorList>
    </citation>
    <scope>NUCLEOTIDE SEQUENCE</scope>
    <source>
        <tissue evidence="17">Whole embryo</tissue>
    </source>
</reference>
<keyword evidence="4" id="KW-0812">Transmembrane</keyword>
<feature type="coiled-coil region" evidence="12">
    <location>
        <begin position="306"/>
        <end position="336"/>
    </location>
</feature>
<evidence type="ECO:0000256" key="6">
    <source>
        <dbReference type="ARBA" id="ARBA00022729"/>
    </source>
</evidence>
<evidence type="ECO:0000256" key="8">
    <source>
        <dbReference type="ARBA" id="ARBA00022989"/>
    </source>
</evidence>
<evidence type="ECO:0000313" key="17">
    <source>
        <dbReference type="EMBL" id="CAB3266644.1"/>
    </source>
</evidence>
<dbReference type="AlphaFoldDB" id="A0A6F9DT82"/>
<dbReference type="GO" id="GO:0002115">
    <property type="term" value="P:store-operated calcium entry"/>
    <property type="evidence" value="ECO:0007669"/>
    <property type="project" value="TreeGrafter"/>
</dbReference>
<keyword evidence="11" id="KW-0472">Membrane</keyword>
<feature type="domain" description="STIM1/2 EF-hand" evidence="16">
    <location>
        <begin position="69"/>
        <end position="135"/>
    </location>
</feature>
<dbReference type="InterPro" id="IPR013761">
    <property type="entry name" value="SAM/pointed_sf"/>
</dbReference>
<dbReference type="InterPro" id="IPR011992">
    <property type="entry name" value="EF-hand-dom_pair"/>
</dbReference>
<feature type="coiled-coil region" evidence="12">
    <location>
        <begin position="242"/>
        <end position="269"/>
    </location>
</feature>
<organism evidence="17">
    <name type="scientific">Phallusia mammillata</name>
    <dbReference type="NCBI Taxonomy" id="59560"/>
    <lineage>
        <taxon>Eukaryota</taxon>
        <taxon>Metazoa</taxon>
        <taxon>Chordata</taxon>
        <taxon>Tunicata</taxon>
        <taxon>Ascidiacea</taxon>
        <taxon>Phlebobranchia</taxon>
        <taxon>Ascidiidae</taxon>
        <taxon>Phallusia</taxon>
    </lineage>
</organism>
<keyword evidence="10" id="KW-0406">Ion transport</keyword>
<dbReference type="Gene3D" id="1.10.287.3550">
    <property type="match status" value="1"/>
</dbReference>
<evidence type="ECO:0000256" key="7">
    <source>
        <dbReference type="ARBA" id="ARBA00022837"/>
    </source>
</evidence>
<dbReference type="PANTHER" id="PTHR15136:SF5">
    <property type="entry name" value="STROMAL INTERACTION MOLECULE HOMOLOG"/>
    <property type="match status" value="1"/>
</dbReference>
<name>A0A6F9DT82_9ASCI</name>
<feature type="compositionally biased region" description="Polar residues" evidence="13">
    <location>
        <begin position="522"/>
        <end position="573"/>
    </location>
</feature>
<evidence type="ECO:0000256" key="13">
    <source>
        <dbReference type="SAM" id="MobiDB-lite"/>
    </source>
</evidence>
<dbReference type="Pfam" id="PF25578">
    <property type="entry name" value="EF-hand_STIM1"/>
    <property type="match status" value="1"/>
</dbReference>
<dbReference type="SUPFAM" id="SSF47473">
    <property type="entry name" value="EF-hand"/>
    <property type="match status" value="1"/>
</dbReference>
<sequence>MCCRQNNMAKKRRNISVNQVRLALITILAVQFPNVLCILFTQLNQVLAEGQDDVVLNFKDIDFTNVTALDLVARRAMKRLHDDLDQNDDGNVSLSEGAKFLHRGEFKGHAGGNNLPGFETDKDGRITEAEFWDAWVRSSVHNWTVSEMMDWLSNDVDLPQYATKFKQYGISGAAMPILASNSSVVLSLVDGSKEHRLKLWLKALDIVVCGYTHSRSSLLKDILLTISLALALGGIIFAFHVRRNAAVAVTSMQEKLNNLQKELLKLDEEDDVVWMKDLSPNDEEVLDKTTEHSGSSSSLNSDASLYSRLLETQEELRELKNLLENAEERLRLSEKRWSPPSRLLSCLKSTYQVEMKLHEFKRSQAQTKVEQATMQFQKMKKKISVFSSVHFIHSRQVDSFDMEVQLAKDALRAVQRDYREKRKRWSELESLCHCKFMTPAVINSPSTSVVSTNSVKSIKHKSPNSTESRSTVQSKLDLDSVSTTSSSFTHISTENLDKLGSLKDLSKEKHSKSDDKPKAGMTSCSSLNELGQSPKSGSETLSRSASDVNMRTPSVKNGVKRSTSPALNSSVKPVITEATSPSFSSYINHSSTFPRKQKSPNIQRKTTVQSLKAPQLKVEDNENNNLNLSAHSKLDKSPSHSVSCQSLPDVLGKTNVNGNAESEDKTFLKPHPLTETTESAKKQKRGMWLFKSKKKLK</sequence>
<feature type="compositionally biased region" description="Low complexity" evidence="13">
    <location>
        <begin position="446"/>
        <end position="456"/>
    </location>
</feature>
<evidence type="ECO:0000256" key="12">
    <source>
        <dbReference type="SAM" id="Coils"/>
    </source>
</evidence>
<dbReference type="GO" id="GO:0006874">
    <property type="term" value="P:intracellular calcium ion homeostasis"/>
    <property type="evidence" value="ECO:0007669"/>
    <property type="project" value="TreeGrafter"/>
</dbReference>
<keyword evidence="6" id="KW-0732">Signal</keyword>
<keyword evidence="3" id="KW-0109">Calcium transport</keyword>
<proteinExistence type="evidence at transcript level"/>
<feature type="compositionally biased region" description="Basic and acidic residues" evidence="13">
    <location>
        <begin position="502"/>
        <end position="518"/>
    </location>
</feature>
<keyword evidence="2" id="KW-0813">Transport</keyword>
<evidence type="ECO:0000259" key="15">
    <source>
        <dbReference type="Pfam" id="PF16533"/>
    </source>
</evidence>
<evidence type="ECO:0000256" key="3">
    <source>
        <dbReference type="ARBA" id="ARBA00022568"/>
    </source>
</evidence>
<dbReference type="InterPro" id="IPR057835">
    <property type="entry name" value="EF-hand_STIM1/2"/>
</dbReference>
<evidence type="ECO:0000256" key="1">
    <source>
        <dbReference type="ARBA" id="ARBA00004479"/>
    </source>
</evidence>
<feature type="domain" description="STIM1/2 Orai1-activating region" evidence="15">
    <location>
        <begin position="337"/>
        <end position="434"/>
    </location>
</feature>
<keyword evidence="8" id="KW-1133">Transmembrane helix</keyword>
<gene>
    <name evidence="17" type="primary">Stim1</name>
</gene>
<evidence type="ECO:0000256" key="5">
    <source>
        <dbReference type="ARBA" id="ARBA00022723"/>
    </source>
</evidence>
<accession>A0A6F9DT82</accession>
<dbReference type="GO" id="GO:0005886">
    <property type="term" value="C:plasma membrane"/>
    <property type="evidence" value="ECO:0007669"/>
    <property type="project" value="TreeGrafter"/>
</dbReference>
<evidence type="ECO:0000256" key="10">
    <source>
        <dbReference type="ARBA" id="ARBA00023065"/>
    </source>
</evidence>
<protein>
    <submittedName>
        <fullName evidence="17">Stromal interaction molecule homolog</fullName>
    </submittedName>
</protein>
<feature type="coiled-coil region" evidence="12">
    <location>
        <begin position="362"/>
        <end position="424"/>
    </location>
</feature>
<dbReference type="GO" id="GO:0005246">
    <property type="term" value="F:calcium channel regulator activity"/>
    <property type="evidence" value="ECO:0007669"/>
    <property type="project" value="InterPro"/>
</dbReference>
<comment type="subcellular location">
    <subcellularLocation>
        <location evidence="1">Membrane</location>
        <topology evidence="1">Single-pass type I membrane protein</topology>
    </subcellularLocation>
</comment>
<feature type="region of interest" description="Disordered" evidence="13">
    <location>
        <begin position="588"/>
        <end position="697"/>
    </location>
</feature>
<feature type="region of interest" description="Disordered" evidence="13">
    <location>
        <begin position="502"/>
        <end position="573"/>
    </location>
</feature>
<evidence type="ECO:0000256" key="9">
    <source>
        <dbReference type="ARBA" id="ARBA00023054"/>
    </source>
</evidence>
<feature type="compositionally biased region" description="Polar residues" evidence="13">
    <location>
        <begin position="463"/>
        <end position="474"/>
    </location>
</feature>
<feature type="domain" description="SAM" evidence="14">
    <location>
        <begin position="140"/>
        <end position="176"/>
    </location>
</feature>
<keyword evidence="9 12" id="KW-0175">Coiled coil</keyword>
<evidence type="ECO:0000259" key="14">
    <source>
        <dbReference type="Pfam" id="PF07647"/>
    </source>
</evidence>
<evidence type="ECO:0000256" key="4">
    <source>
        <dbReference type="ARBA" id="ARBA00022692"/>
    </source>
</evidence>
<dbReference type="EMBL" id="LR790782">
    <property type="protein sequence ID" value="CAB3266644.1"/>
    <property type="molecule type" value="mRNA"/>
</dbReference>
<dbReference type="SUPFAM" id="SSF47769">
    <property type="entry name" value="SAM/Pointed domain"/>
    <property type="match status" value="1"/>
</dbReference>
<keyword evidence="5" id="KW-0479">Metal-binding</keyword>
<dbReference type="InterPro" id="IPR037608">
    <property type="entry name" value="STIM1/2"/>
</dbReference>
<feature type="compositionally biased region" description="Polar residues" evidence="13">
    <location>
        <begin position="588"/>
        <end position="612"/>
    </location>
</feature>
<evidence type="ECO:0000256" key="2">
    <source>
        <dbReference type="ARBA" id="ARBA00022448"/>
    </source>
</evidence>
<dbReference type="Pfam" id="PF07647">
    <property type="entry name" value="SAM_2"/>
    <property type="match status" value="1"/>
</dbReference>
<evidence type="ECO:0000256" key="11">
    <source>
        <dbReference type="ARBA" id="ARBA00023136"/>
    </source>
</evidence>
<dbReference type="Pfam" id="PF16533">
    <property type="entry name" value="SOAR"/>
    <property type="match status" value="1"/>
</dbReference>
<dbReference type="InterPro" id="IPR032393">
    <property type="entry name" value="SOAR_STIM1/2"/>
</dbReference>